<name>A0A7R8WDY1_9CRUS</name>
<dbReference type="InterPro" id="IPR050185">
    <property type="entry name" value="Ub_carboxyl-term_hydrolase"/>
</dbReference>
<gene>
    <name evidence="5" type="ORF">CTOB1V02_LOCUS7767</name>
</gene>
<dbReference type="InterPro" id="IPR028889">
    <property type="entry name" value="USP"/>
</dbReference>
<feature type="compositionally biased region" description="Gly residues" evidence="3">
    <location>
        <begin position="318"/>
        <end position="330"/>
    </location>
</feature>
<dbReference type="InterPro" id="IPR018200">
    <property type="entry name" value="USP_CS"/>
</dbReference>
<comment type="catalytic activity">
    <reaction evidence="1">
        <text>Thiol-dependent hydrolysis of ester, thioester, amide, peptide and isopeptide bonds formed by the C-terminal Gly of ubiquitin (a 76-residue protein attached to proteins as an intracellular targeting signal).</text>
        <dbReference type="EC" id="3.4.19.12"/>
    </reaction>
</comment>
<dbReference type="AlphaFoldDB" id="A0A7R8WDY1"/>
<evidence type="ECO:0000313" key="5">
    <source>
        <dbReference type="EMBL" id="CAD7229902.1"/>
    </source>
</evidence>
<feature type="region of interest" description="Disordered" evidence="3">
    <location>
        <begin position="399"/>
        <end position="419"/>
    </location>
</feature>
<dbReference type="PANTHER" id="PTHR21646">
    <property type="entry name" value="UBIQUITIN CARBOXYL-TERMINAL HYDROLASE"/>
    <property type="match status" value="1"/>
</dbReference>
<sequence length="740" mass="81377">MAISTRTTALRLRDLLSISPRGLPFDLPVTRLTLSLERGDVLVLEEDSGWRIPKDSFNRPQQSSRNRPWILAGSPLSVGERAMSSAGLSVACRQKISASVKLMFSTIWKEKIKFSFLRYATAIDRLLLTLETLETYIRTVEAEEVSWGGSLPHCHSAGFIGCQFLVVVVVYATNSNSVPLGVPGAGNAGPVVQGPSLPPGAGSPNSGGGGDRQSDVKIATHSNEPLCTFRARLAAMLNVSSLHNMKLMRRSQNYPDEDLSPVSIQNTHGHTLMGQLLEEHGFDEVALRNLLVVMSVVLPGNHNADLSVFAVPEPPSTPGGGGPSTSGGGVASSNRFSHAEFLFSAIMGSNSKVFTMLQRIANLDETRLLPRIRRLLRLLPTDPEVSDALDAIFAAPSASADANPKLSPRISPRPEISAEEKEKRQRMLREFLKRDQPPFSLLYRLETLWGRLLPPANVYSAPSASGSALFFREDFIASGCLTVVLDLFGKNLAVIQKAIASSISSLRPISPTSVSVIVEQHPELLISLKIIRPIINREAPLTKGSVAEELAVLLRHLWCGRYRSLSPKEFQRLIAGYCKTFAGYDQHDAHELLMILLDWLHDDLNRCKIYNLSSYARSGQSPPPYKLYAVTIHTGTMDGGHYTAICRNPAHLAEEKWFEFDDHDVKDYFDEGARLHTGAYILYYCDPQLLDHKNFPAPLVASMRNDGEGGGGPRVGARRFRRLGHDVMDDLADRLTATKF</sequence>
<reference evidence="5" key="1">
    <citation type="submission" date="2020-11" db="EMBL/GenBank/DDBJ databases">
        <authorList>
            <person name="Tran Van P."/>
        </authorList>
    </citation>
    <scope>NUCLEOTIDE SEQUENCE</scope>
</reference>
<protein>
    <recommendedName>
        <fullName evidence="2">ubiquitinyl hydrolase 1</fullName>
        <ecNumber evidence="2">3.4.19.12</ecNumber>
    </recommendedName>
</protein>
<dbReference type="Pfam" id="PF00443">
    <property type="entry name" value="UCH"/>
    <property type="match status" value="2"/>
</dbReference>
<evidence type="ECO:0000256" key="3">
    <source>
        <dbReference type="SAM" id="MobiDB-lite"/>
    </source>
</evidence>
<dbReference type="PROSITE" id="PS00973">
    <property type="entry name" value="USP_2"/>
    <property type="match status" value="1"/>
</dbReference>
<feature type="compositionally biased region" description="Low complexity" evidence="3">
    <location>
        <begin position="191"/>
        <end position="204"/>
    </location>
</feature>
<evidence type="ECO:0000259" key="4">
    <source>
        <dbReference type="PROSITE" id="PS50235"/>
    </source>
</evidence>
<dbReference type="InterPro" id="IPR038765">
    <property type="entry name" value="Papain-like_cys_pep_sf"/>
</dbReference>
<evidence type="ECO:0000256" key="1">
    <source>
        <dbReference type="ARBA" id="ARBA00000707"/>
    </source>
</evidence>
<dbReference type="SUPFAM" id="SSF54001">
    <property type="entry name" value="Cysteine proteinases"/>
    <property type="match status" value="1"/>
</dbReference>
<feature type="region of interest" description="Disordered" evidence="3">
    <location>
        <begin position="311"/>
        <end position="331"/>
    </location>
</feature>
<dbReference type="GO" id="GO:0016579">
    <property type="term" value="P:protein deubiquitination"/>
    <property type="evidence" value="ECO:0007669"/>
    <property type="project" value="InterPro"/>
</dbReference>
<dbReference type="OrthoDB" id="292964at2759"/>
<dbReference type="GO" id="GO:0004843">
    <property type="term" value="F:cysteine-type deubiquitinase activity"/>
    <property type="evidence" value="ECO:0007669"/>
    <property type="project" value="UniProtKB-EC"/>
</dbReference>
<feature type="region of interest" description="Disordered" evidence="3">
    <location>
        <begin position="191"/>
        <end position="216"/>
    </location>
</feature>
<dbReference type="PROSITE" id="PS50235">
    <property type="entry name" value="USP_3"/>
    <property type="match status" value="1"/>
</dbReference>
<dbReference type="EC" id="3.4.19.12" evidence="2"/>
<dbReference type="Gene3D" id="3.90.70.10">
    <property type="entry name" value="Cysteine proteinases"/>
    <property type="match status" value="2"/>
</dbReference>
<proteinExistence type="predicted"/>
<dbReference type="InterPro" id="IPR001394">
    <property type="entry name" value="Peptidase_C19_UCH"/>
</dbReference>
<evidence type="ECO:0000256" key="2">
    <source>
        <dbReference type="ARBA" id="ARBA00012759"/>
    </source>
</evidence>
<accession>A0A7R8WDY1</accession>
<dbReference type="EMBL" id="OB662349">
    <property type="protein sequence ID" value="CAD7229902.1"/>
    <property type="molecule type" value="Genomic_DNA"/>
</dbReference>
<organism evidence="5">
    <name type="scientific">Cyprideis torosa</name>
    <dbReference type="NCBI Taxonomy" id="163714"/>
    <lineage>
        <taxon>Eukaryota</taxon>
        <taxon>Metazoa</taxon>
        <taxon>Ecdysozoa</taxon>
        <taxon>Arthropoda</taxon>
        <taxon>Crustacea</taxon>
        <taxon>Oligostraca</taxon>
        <taxon>Ostracoda</taxon>
        <taxon>Podocopa</taxon>
        <taxon>Podocopida</taxon>
        <taxon>Cytherocopina</taxon>
        <taxon>Cytheroidea</taxon>
        <taxon>Cytherideidae</taxon>
        <taxon>Cyprideis</taxon>
    </lineage>
</organism>
<feature type="domain" description="USP" evidence="4">
    <location>
        <begin position="341"/>
        <end position="687"/>
    </location>
</feature>